<name>A0A1I0PX73_9RHOB</name>
<dbReference type="GO" id="GO:0008199">
    <property type="term" value="F:ferric iron binding"/>
    <property type="evidence" value="ECO:0007669"/>
    <property type="project" value="InterPro"/>
</dbReference>
<evidence type="ECO:0000313" key="5">
    <source>
        <dbReference type="Proteomes" id="UP000199167"/>
    </source>
</evidence>
<dbReference type="InterPro" id="IPR008331">
    <property type="entry name" value="Ferritin_DPS_dom"/>
</dbReference>
<dbReference type="RefSeq" id="WP_089992230.1">
    <property type="nucleotide sequence ID" value="NZ_FOIZ01000001.1"/>
</dbReference>
<dbReference type="STRING" id="364200.SAMN04488515_1501"/>
<dbReference type="InterPro" id="IPR023188">
    <property type="entry name" value="DPS_DNA-bd_CS"/>
</dbReference>
<dbReference type="EMBL" id="FOIZ01000001">
    <property type="protein sequence ID" value="SEW19044.1"/>
    <property type="molecule type" value="Genomic_DNA"/>
</dbReference>
<proteinExistence type="inferred from homology"/>
<evidence type="ECO:0000259" key="3">
    <source>
        <dbReference type="Pfam" id="PF00210"/>
    </source>
</evidence>
<evidence type="ECO:0000256" key="1">
    <source>
        <dbReference type="ARBA" id="ARBA00009497"/>
    </source>
</evidence>
<accession>A0A1I0PX73</accession>
<protein>
    <submittedName>
        <fullName evidence="4">Starvation-inducible DNA-binding protein</fullName>
    </submittedName>
</protein>
<dbReference type="OrthoDB" id="9797687at2"/>
<dbReference type="GO" id="GO:0003677">
    <property type="term" value="F:DNA binding"/>
    <property type="evidence" value="ECO:0007669"/>
    <property type="project" value="UniProtKB-KW"/>
</dbReference>
<dbReference type="Gene3D" id="1.20.1260.10">
    <property type="match status" value="1"/>
</dbReference>
<dbReference type="PRINTS" id="PR01346">
    <property type="entry name" value="HELNAPAPROT"/>
</dbReference>
<dbReference type="InterPro" id="IPR012347">
    <property type="entry name" value="Ferritin-like"/>
</dbReference>
<dbReference type="PANTHER" id="PTHR42932:SF3">
    <property type="entry name" value="DNA PROTECTION DURING STARVATION PROTEIN"/>
    <property type="match status" value="1"/>
</dbReference>
<dbReference type="CDD" id="cd01043">
    <property type="entry name" value="DPS"/>
    <property type="match status" value="1"/>
</dbReference>
<dbReference type="Pfam" id="PF00210">
    <property type="entry name" value="Ferritin"/>
    <property type="match status" value="1"/>
</dbReference>
<keyword evidence="4" id="KW-0238">DNA-binding</keyword>
<sequence>MTNALNVISEEKSVDTGITDQDALATALGDILADTYRLTFKTHVYHWNVAGPMFFAVHNLTEGQYENMFAAADELAERIRAIGKLAPSTLNGIVGDSVIEDKPDILSAGDMCEDLAADHERIAHRLHALVELAGKHKDPVTEDLATARSAFHEKAVWMLRALCAE</sequence>
<dbReference type="InterPro" id="IPR009078">
    <property type="entry name" value="Ferritin-like_SF"/>
</dbReference>
<dbReference type="SUPFAM" id="SSF47240">
    <property type="entry name" value="Ferritin-like"/>
    <property type="match status" value="1"/>
</dbReference>
<organism evidence="4 5">
    <name type="scientific">Cognatiyoonia koreensis</name>
    <dbReference type="NCBI Taxonomy" id="364200"/>
    <lineage>
        <taxon>Bacteria</taxon>
        <taxon>Pseudomonadati</taxon>
        <taxon>Pseudomonadota</taxon>
        <taxon>Alphaproteobacteria</taxon>
        <taxon>Rhodobacterales</taxon>
        <taxon>Paracoccaceae</taxon>
        <taxon>Cognatiyoonia</taxon>
    </lineage>
</organism>
<evidence type="ECO:0000256" key="2">
    <source>
        <dbReference type="RuleBase" id="RU003875"/>
    </source>
</evidence>
<dbReference type="Proteomes" id="UP000199167">
    <property type="component" value="Unassembled WGS sequence"/>
</dbReference>
<gene>
    <name evidence="4" type="ORF">SAMN04488515_1501</name>
</gene>
<comment type="similarity">
    <text evidence="1 2">Belongs to the Dps family.</text>
</comment>
<dbReference type="GO" id="GO:0016722">
    <property type="term" value="F:oxidoreductase activity, acting on metal ions"/>
    <property type="evidence" value="ECO:0007669"/>
    <property type="project" value="InterPro"/>
</dbReference>
<dbReference type="InterPro" id="IPR002177">
    <property type="entry name" value="DPS_DNA-bd"/>
</dbReference>
<feature type="domain" description="Ferritin/DPS" evidence="3">
    <location>
        <begin position="27"/>
        <end position="163"/>
    </location>
</feature>
<reference evidence="4 5" key="1">
    <citation type="submission" date="2016-10" db="EMBL/GenBank/DDBJ databases">
        <authorList>
            <person name="de Groot N.N."/>
        </authorList>
    </citation>
    <scope>NUCLEOTIDE SEQUENCE [LARGE SCALE GENOMIC DNA]</scope>
    <source>
        <strain evidence="4 5">DSM 17925</strain>
    </source>
</reference>
<dbReference type="AlphaFoldDB" id="A0A1I0PX73"/>
<dbReference type="PROSITE" id="PS00818">
    <property type="entry name" value="DPS_1"/>
    <property type="match status" value="1"/>
</dbReference>
<dbReference type="PANTHER" id="PTHR42932">
    <property type="entry name" value="GENERAL STRESS PROTEIN 20U"/>
    <property type="match status" value="1"/>
</dbReference>
<evidence type="ECO:0000313" key="4">
    <source>
        <dbReference type="EMBL" id="SEW19044.1"/>
    </source>
</evidence>
<keyword evidence="5" id="KW-1185">Reference proteome</keyword>
<dbReference type="PIRSF" id="PIRSF005900">
    <property type="entry name" value="Dps"/>
    <property type="match status" value="1"/>
</dbReference>